<reference evidence="1" key="1">
    <citation type="submission" date="2021-06" db="EMBL/GenBank/DDBJ databases">
        <authorList>
            <person name="Kallberg Y."/>
            <person name="Tangrot J."/>
            <person name="Rosling A."/>
        </authorList>
    </citation>
    <scope>NUCLEOTIDE SEQUENCE</scope>
    <source>
        <strain evidence="1">MA461A</strain>
    </source>
</reference>
<keyword evidence="2" id="KW-1185">Reference proteome</keyword>
<evidence type="ECO:0000313" key="2">
    <source>
        <dbReference type="Proteomes" id="UP000789920"/>
    </source>
</evidence>
<protein>
    <submittedName>
        <fullName evidence="1">31154_t:CDS:1</fullName>
    </submittedName>
</protein>
<sequence>QKEYMISEDLYFDTIDDYFIENIVDEPQAILKAILHDNDISNIKKM</sequence>
<name>A0ACA9RWT0_9GLOM</name>
<organism evidence="1 2">
    <name type="scientific">Racocetra persica</name>
    <dbReference type="NCBI Taxonomy" id="160502"/>
    <lineage>
        <taxon>Eukaryota</taxon>
        <taxon>Fungi</taxon>
        <taxon>Fungi incertae sedis</taxon>
        <taxon>Mucoromycota</taxon>
        <taxon>Glomeromycotina</taxon>
        <taxon>Glomeromycetes</taxon>
        <taxon>Diversisporales</taxon>
        <taxon>Gigasporaceae</taxon>
        <taxon>Racocetra</taxon>
    </lineage>
</organism>
<accession>A0ACA9RWT0</accession>
<feature type="non-terminal residue" evidence="1">
    <location>
        <position position="1"/>
    </location>
</feature>
<dbReference type="EMBL" id="CAJVQC010073829">
    <property type="protein sequence ID" value="CAG8812565.1"/>
    <property type="molecule type" value="Genomic_DNA"/>
</dbReference>
<gene>
    <name evidence="1" type="ORF">RPERSI_LOCUS23553</name>
</gene>
<comment type="caution">
    <text evidence="1">The sequence shown here is derived from an EMBL/GenBank/DDBJ whole genome shotgun (WGS) entry which is preliminary data.</text>
</comment>
<dbReference type="Proteomes" id="UP000789920">
    <property type="component" value="Unassembled WGS sequence"/>
</dbReference>
<evidence type="ECO:0000313" key="1">
    <source>
        <dbReference type="EMBL" id="CAG8812565.1"/>
    </source>
</evidence>
<proteinExistence type="predicted"/>